<dbReference type="GO" id="GO:1901605">
    <property type="term" value="P:alpha-amino acid metabolic process"/>
    <property type="evidence" value="ECO:0007669"/>
    <property type="project" value="TreeGrafter"/>
</dbReference>
<evidence type="ECO:0000313" key="8">
    <source>
        <dbReference type="EMBL" id="RSH90206.1"/>
    </source>
</evidence>
<organism evidence="8 9">
    <name type="scientific">Saitozyma podzolica</name>
    <dbReference type="NCBI Taxonomy" id="1890683"/>
    <lineage>
        <taxon>Eukaryota</taxon>
        <taxon>Fungi</taxon>
        <taxon>Dikarya</taxon>
        <taxon>Basidiomycota</taxon>
        <taxon>Agaricomycotina</taxon>
        <taxon>Tremellomycetes</taxon>
        <taxon>Tremellales</taxon>
        <taxon>Trimorphomycetaceae</taxon>
        <taxon>Saitozyma</taxon>
    </lineage>
</organism>
<comment type="similarity">
    <text evidence="2">Belongs to the class-I pyridoxal-phosphate-dependent aminotransferase family.</text>
</comment>
<keyword evidence="9" id="KW-1185">Reference proteome</keyword>
<dbReference type="InterPro" id="IPR004839">
    <property type="entry name" value="Aminotransferase_I/II_large"/>
</dbReference>
<comment type="caution">
    <text evidence="8">The sequence shown here is derived from an EMBL/GenBank/DDBJ whole genome shotgun (WGS) entry which is preliminary data.</text>
</comment>
<keyword evidence="5" id="KW-0663">Pyridoxal phosphate</keyword>
<dbReference type="Pfam" id="PF00155">
    <property type="entry name" value="Aminotran_1_2"/>
    <property type="match status" value="1"/>
</dbReference>
<dbReference type="STRING" id="1890683.A0A427YGH3"/>
<feature type="domain" description="Aminotransferase class I/classII large" evidence="7">
    <location>
        <begin position="210"/>
        <end position="659"/>
    </location>
</feature>
<dbReference type="SUPFAM" id="SSF53383">
    <property type="entry name" value="PLP-dependent transferases"/>
    <property type="match status" value="1"/>
</dbReference>
<proteinExistence type="inferred from homology"/>
<feature type="compositionally biased region" description="Low complexity" evidence="6">
    <location>
        <begin position="99"/>
        <end position="110"/>
    </location>
</feature>
<dbReference type="InterPro" id="IPR050859">
    <property type="entry name" value="Class-I_PLP-dep_aminotransf"/>
</dbReference>
<protein>
    <submittedName>
        <fullName evidence="8">Aromatic/aminoadipate aminotransferase 1</fullName>
    </submittedName>
</protein>
<dbReference type="AlphaFoldDB" id="A0A427YGH3"/>
<keyword evidence="4 8" id="KW-0808">Transferase</keyword>
<dbReference type="InterPro" id="IPR015424">
    <property type="entry name" value="PyrdxlP-dep_Trfase"/>
</dbReference>
<evidence type="ECO:0000259" key="7">
    <source>
        <dbReference type="Pfam" id="PF00155"/>
    </source>
</evidence>
<dbReference type="Proteomes" id="UP000279259">
    <property type="component" value="Unassembled WGS sequence"/>
</dbReference>
<gene>
    <name evidence="8" type="primary">ARO8_1</name>
    <name evidence="8" type="ORF">EHS25_001540</name>
</gene>
<sequence length="670" mass="73553">MRSHPHAIPTSDASSCQQRRAEWRAIAPTQLLSGVIFQARARSFIPGSATEGNNCIVDSDARLTFQRSASGPEHNKQSTLYNTRTTRIADPSSSRQAQSHPASAMSPAPALPESLDLAHHLTKRIRAAQPSAMKAMGKTLMEKKLLSLAGGESKSGSDWMPHPSLFPMQHATFTMPSLSSLDGDVESWQTGEAPTELIHLKKTGPGTENDEEGILDLNQVLQYGLSNGFPQFVSQLTELNELVHGKTIADASVYVSCGNTDGVSKVFQLFVEPDVDTVLTEEYTFGSSLNSGRSRGAKFYPIKTDSSGMIPSDLEAVLSGWDEGARGRKPHLMYTIPCGQNPTGSVMPSERYDEIYAICQKHDVIIMEDDPYFALQFAPYEPDLEVRERNLAEARAKMPPVPSSAAQDDALGVAKVFNEYAGVRSYLSRDVDGRVVRIDTFSKVFGPGMRMGWVSCNSVFMERLMRIGETSTQVPSNLGQAVLASYLSDDHWGITGFIRWQWAVRLEYQAKRDFLLDCLAKYVPDELVTTTPCGGGMFQFLEVAIANHPRFARTPLPSETDAVAVPLDLTSEPRLGAETNPEVPGLGKKSAGGVEYTTNTGELMDELWKYCIEEGGVLLMPAKLFQVVKPGVDQTHRLNFFRATFAGDKDTIEKAMQAFGKAVQDWFNKG</sequence>
<evidence type="ECO:0000256" key="1">
    <source>
        <dbReference type="ARBA" id="ARBA00001933"/>
    </source>
</evidence>
<accession>A0A427YGH3</accession>
<feature type="region of interest" description="Disordered" evidence="6">
    <location>
        <begin position="66"/>
        <end position="110"/>
    </location>
</feature>
<evidence type="ECO:0000256" key="3">
    <source>
        <dbReference type="ARBA" id="ARBA00022576"/>
    </source>
</evidence>
<evidence type="ECO:0000256" key="4">
    <source>
        <dbReference type="ARBA" id="ARBA00022679"/>
    </source>
</evidence>
<dbReference type="Gene3D" id="3.40.640.10">
    <property type="entry name" value="Type I PLP-dependent aspartate aminotransferase-like (Major domain)"/>
    <property type="match status" value="1"/>
</dbReference>
<dbReference type="EMBL" id="RSCD01000011">
    <property type="protein sequence ID" value="RSH90206.1"/>
    <property type="molecule type" value="Genomic_DNA"/>
</dbReference>
<dbReference type="PANTHER" id="PTHR42790:SF1">
    <property type="entry name" value="AROMATIC AMINO ACID AMINOTRANSFERASE, HYPOTHETICAL (EUROFUNG)"/>
    <property type="match status" value="1"/>
</dbReference>
<evidence type="ECO:0000256" key="5">
    <source>
        <dbReference type="ARBA" id="ARBA00022898"/>
    </source>
</evidence>
<keyword evidence="3 8" id="KW-0032">Aminotransferase</keyword>
<dbReference type="OrthoDB" id="691673at2759"/>
<name>A0A427YGH3_9TREE</name>
<evidence type="ECO:0000256" key="2">
    <source>
        <dbReference type="ARBA" id="ARBA00007441"/>
    </source>
</evidence>
<dbReference type="InterPro" id="IPR015421">
    <property type="entry name" value="PyrdxlP-dep_Trfase_major"/>
</dbReference>
<feature type="compositionally biased region" description="Polar residues" evidence="6">
    <location>
        <begin position="77"/>
        <end position="98"/>
    </location>
</feature>
<comment type="cofactor">
    <cofactor evidence="1">
        <name>pyridoxal 5'-phosphate</name>
        <dbReference type="ChEBI" id="CHEBI:597326"/>
    </cofactor>
</comment>
<reference evidence="8 9" key="1">
    <citation type="submission" date="2018-11" db="EMBL/GenBank/DDBJ databases">
        <title>Genome sequence of Saitozyma podzolica DSM 27192.</title>
        <authorList>
            <person name="Aliyu H."/>
            <person name="Gorte O."/>
            <person name="Ochsenreither K."/>
        </authorList>
    </citation>
    <scope>NUCLEOTIDE SEQUENCE [LARGE SCALE GENOMIC DNA]</scope>
    <source>
        <strain evidence="8 9">DSM 27192</strain>
    </source>
</reference>
<dbReference type="GO" id="GO:0008483">
    <property type="term" value="F:transaminase activity"/>
    <property type="evidence" value="ECO:0007669"/>
    <property type="project" value="UniProtKB-KW"/>
</dbReference>
<evidence type="ECO:0000256" key="6">
    <source>
        <dbReference type="SAM" id="MobiDB-lite"/>
    </source>
</evidence>
<evidence type="ECO:0000313" key="9">
    <source>
        <dbReference type="Proteomes" id="UP000279259"/>
    </source>
</evidence>
<dbReference type="PANTHER" id="PTHR42790">
    <property type="entry name" value="AMINOTRANSFERASE"/>
    <property type="match status" value="1"/>
</dbReference>
<dbReference type="GO" id="GO:0030170">
    <property type="term" value="F:pyridoxal phosphate binding"/>
    <property type="evidence" value="ECO:0007669"/>
    <property type="project" value="InterPro"/>
</dbReference>
<dbReference type="CDD" id="cd00609">
    <property type="entry name" value="AAT_like"/>
    <property type="match status" value="1"/>
</dbReference>